<keyword evidence="11" id="KW-1185">Reference proteome</keyword>
<feature type="domain" description="Acyl-CoA oxidase/dehydrogenase middle" evidence="8">
    <location>
        <begin position="156"/>
        <end position="252"/>
    </location>
</feature>
<reference evidence="10 11" key="1">
    <citation type="submission" date="2020-07" db="EMBL/GenBank/DDBJ databases">
        <title>Sequencing the genomes of 1000 actinobacteria strains.</title>
        <authorList>
            <person name="Klenk H.-P."/>
        </authorList>
    </citation>
    <scope>NUCLEOTIDE SEQUENCE [LARGE SCALE GENOMIC DNA]</scope>
    <source>
        <strain evidence="10 11">DSM 40398</strain>
    </source>
</reference>
<evidence type="ECO:0000256" key="6">
    <source>
        <dbReference type="RuleBase" id="RU362125"/>
    </source>
</evidence>
<dbReference type="Gene3D" id="1.10.540.10">
    <property type="entry name" value="Acyl-CoA dehydrogenase/oxidase, N-terminal domain"/>
    <property type="match status" value="1"/>
</dbReference>
<protein>
    <recommendedName>
        <fullName evidence="12">Acyl-CoA dehydrogenase</fullName>
    </recommendedName>
</protein>
<feature type="domain" description="Acyl-CoA dehydrogenase/oxidase N-terminal" evidence="9">
    <location>
        <begin position="39"/>
        <end position="151"/>
    </location>
</feature>
<name>A0A7Y9EB67_9ACTN</name>
<evidence type="ECO:0000256" key="2">
    <source>
        <dbReference type="ARBA" id="ARBA00009347"/>
    </source>
</evidence>
<dbReference type="EMBL" id="JACCBA010000001">
    <property type="protein sequence ID" value="NYD44519.1"/>
    <property type="molecule type" value="Genomic_DNA"/>
</dbReference>
<dbReference type="PANTHER" id="PTHR43884">
    <property type="entry name" value="ACYL-COA DEHYDROGENASE"/>
    <property type="match status" value="1"/>
</dbReference>
<dbReference type="Pfam" id="PF00441">
    <property type="entry name" value="Acyl-CoA_dh_1"/>
    <property type="match status" value="1"/>
</dbReference>
<dbReference type="InterPro" id="IPR006089">
    <property type="entry name" value="Acyl-CoA_DH_CS"/>
</dbReference>
<dbReference type="PROSITE" id="PS00072">
    <property type="entry name" value="ACYL_COA_DH_1"/>
    <property type="match status" value="1"/>
</dbReference>
<comment type="caution">
    <text evidence="10">The sequence shown here is derived from an EMBL/GenBank/DDBJ whole genome shotgun (WGS) entry which is preliminary data.</text>
</comment>
<evidence type="ECO:0000313" key="11">
    <source>
        <dbReference type="Proteomes" id="UP000529783"/>
    </source>
</evidence>
<dbReference type="PIRSF" id="PIRSF016578">
    <property type="entry name" value="HsaA"/>
    <property type="match status" value="1"/>
</dbReference>
<comment type="similarity">
    <text evidence="2 6">Belongs to the acyl-CoA dehydrogenase family.</text>
</comment>
<dbReference type="AlphaFoldDB" id="A0A7Y9EB67"/>
<dbReference type="Pfam" id="PF02771">
    <property type="entry name" value="Acyl-CoA_dh_N"/>
    <property type="match status" value="1"/>
</dbReference>
<dbReference type="Pfam" id="PF02770">
    <property type="entry name" value="Acyl-CoA_dh_M"/>
    <property type="match status" value="1"/>
</dbReference>
<gene>
    <name evidence="10" type="ORF">BJY14_000502</name>
</gene>
<dbReference type="InterPro" id="IPR009075">
    <property type="entry name" value="AcylCo_DH/oxidase_C"/>
</dbReference>
<dbReference type="PANTHER" id="PTHR43884:SF12">
    <property type="entry name" value="ISOVALERYL-COA DEHYDROGENASE, MITOCHONDRIAL-RELATED"/>
    <property type="match status" value="1"/>
</dbReference>
<evidence type="ECO:0008006" key="12">
    <source>
        <dbReference type="Google" id="ProtNLM"/>
    </source>
</evidence>
<keyword evidence="5 6" id="KW-0560">Oxidoreductase</keyword>
<feature type="domain" description="Acyl-CoA dehydrogenase/oxidase C-terminal" evidence="7">
    <location>
        <begin position="264"/>
        <end position="410"/>
    </location>
</feature>
<evidence type="ECO:0000256" key="4">
    <source>
        <dbReference type="ARBA" id="ARBA00022827"/>
    </source>
</evidence>
<organism evidence="10 11">
    <name type="scientific">Actinomadura luteofluorescens</name>
    <dbReference type="NCBI Taxonomy" id="46163"/>
    <lineage>
        <taxon>Bacteria</taxon>
        <taxon>Bacillati</taxon>
        <taxon>Actinomycetota</taxon>
        <taxon>Actinomycetes</taxon>
        <taxon>Streptosporangiales</taxon>
        <taxon>Thermomonosporaceae</taxon>
        <taxon>Actinomadura</taxon>
    </lineage>
</organism>
<dbReference type="InterPro" id="IPR009100">
    <property type="entry name" value="AcylCoA_DH/oxidase_NM_dom_sf"/>
</dbReference>
<keyword evidence="4 6" id="KW-0274">FAD</keyword>
<proteinExistence type="inferred from homology"/>
<evidence type="ECO:0000256" key="3">
    <source>
        <dbReference type="ARBA" id="ARBA00022630"/>
    </source>
</evidence>
<evidence type="ECO:0000259" key="8">
    <source>
        <dbReference type="Pfam" id="PF02770"/>
    </source>
</evidence>
<accession>A0A7Y9EB67</accession>
<dbReference type="Gene3D" id="2.40.110.10">
    <property type="entry name" value="Butyryl-CoA Dehydrogenase, subunit A, domain 2"/>
    <property type="match status" value="1"/>
</dbReference>
<evidence type="ECO:0000256" key="1">
    <source>
        <dbReference type="ARBA" id="ARBA00001974"/>
    </source>
</evidence>
<dbReference type="SUPFAM" id="SSF47203">
    <property type="entry name" value="Acyl-CoA dehydrogenase C-terminal domain-like"/>
    <property type="match status" value="1"/>
</dbReference>
<evidence type="ECO:0000259" key="9">
    <source>
        <dbReference type="Pfam" id="PF02771"/>
    </source>
</evidence>
<dbReference type="GO" id="GO:0003995">
    <property type="term" value="F:acyl-CoA dehydrogenase activity"/>
    <property type="evidence" value="ECO:0007669"/>
    <property type="project" value="InterPro"/>
</dbReference>
<dbReference type="FunFam" id="2.40.110.10:FF:000002">
    <property type="entry name" value="Acyl-CoA dehydrogenase fadE12"/>
    <property type="match status" value="1"/>
</dbReference>
<evidence type="ECO:0000259" key="7">
    <source>
        <dbReference type="Pfam" id="PF00441"/>
    </source>
</evidence>
<dbReference type="GO" id="GO:0050660">
    <property type="term" value="F:flavin adenine dinucleotide binding"/>
    <property type="evidence" value="ECO:0007669"/>
    <property type="project" value="InterPro"/>
</dbReference>
<comment type="cofactor">
    <cofactor evidence="1 6">
        <name>FAD</name>
        <dbReference type="ChEBI" id="CHEBI:57692"/>
    </cofactor>
</comment>
<keyword evidence="3 6" id="KW-0285">Flavoprotein</keyword>
<dbReference type="Gene3D" id="1.20.140.10">
    <property type="entry name" value="Butyryl-CoA Dehydrogenase, subunit A, domain 3"/>
    <property type="match status" value="1"/>
</dbReference>
<dbReference type="SUPFAM" id="SSF56645">
    <property type="entry name" value="Acyl-CoA dehydrogenase NM domain-like"/>
    <property type="match status" value="1"/>
</dbReference>
<dbReference type="InterPro" id="IPR036250">
    <property type="entry name" value="AcylCo_DH-like_C"/>
</dbReference>
<dbReference type="InterPro" id="IPR006091">
    <property type="entry name" value="Acyl-CoA_Oxase/DH_mid-dom"/>
</dbReference>
<dbReference type="InterPro" id="IPR046373">
    <property type="entry name" value="Acyl-CoA_Oxase/DH_mid-dom_sf"/>
</dbReference>
<sequence>MTDMLCMWVARRHMRGIVRHVPIAAHALRRYCVDFAISPRQRELCAETVRFARQELGGRTDESDRSGSLDTEGWRKAAEFGALGWPVPREHGGSGFDPLTSALAFEALGYGCSNNGLLFAINNHVWACAIYLVKHGTERQKARWLPELCRGAVVGAHALTEPQAGSDMLALAATAHRDGSGWVLNGTKTFISNGSCADLFVTFARTSESEGPERALSAFLVPADAPGVRVTRELEKAGLRGAPMGEIQFSDVRLDADQLLGREGAGYQIFTSTIEWERGFLFASGVGTMRRLLETCVEHAAKREQFDRPIGSFQAVSHTLADMRIRLELAQLTLYKFGWLKREGRLAMLESSILKLVVSEGLLETALEAVQLHGARGYLTEGGIEREVRDALAGTIYGGTSQIQRSIIASLLGLPGAP</sequence>
<dbReference type="InterPro" id="IPR013786">
    <property type="entry name" value="AcylCoA_DH/ox_N"/>
</dbReference>
<dbReference type="InterPro" id="IPR037069">
    <property type="entry name" value="AcylCoA_DH/ox_N_sf"/>
</dbReference>
<evidence type="ECO:0000256" key="5">
    <source>
        <dbReference type="ARBA" id="ARBA00023002"/>
    </source>
</evidence>
<evidence type="ECO:0000313" key="10">
    <source>
        <dbReference type="EMBL" id="NYD44519.1"/>
    </source>
</evidence>
<dbReference type="Proteomes" id="UP000529783">
    <property type="component" value="Unassembled WGS sequence"/>
</dbReference>